<dbReference type="AlphaFoldDB" id="A0A0J7IV42"/>
<comment type="caution">
    <text evidence="3">The sequence shown here is derived from an EMBL/GenBank/DDBJ whole genome shotgun (WGS) entry which is preliminary data.</text>
</comment>
<dbReference type="EMBL" id="LFNG01000033">
    <property type="protein sequence ID" value="KMQ70118.1"/>
    <property type="molecule type" value="Genomic_DNA"/>
</dbReference>
<name>A0A0J7IV42_9FLAO</name>
<evidence type="ECO:0000259" key="2">
    <source>
        <dbReference type="SMART" id="SM00382"/>
    </source>
</evidence>
<dbReference type="RefSeq" id="WP_048500694.1">
    <property type="nucleotide sequence ID" value="NZ_LFNG01000033.1"/>
</dbReference>
<dbReference type="SMART" id="SM00382">
    <property type="entry name" value="AAA"/>
    <property type="match status" value="1"/>
</dbReference>
<organism evidence="3 4">
    <name type="scientific">Chryseobacterium koreense CCUG 49689</name>
    <dbReference type="NCBI Taxonomy" id="1304281"/>
    <lineage>
        <taxon>Bacteria</taxon>
        <taxon>Pseudomonadati</taxon>
        <taxon>Bacteroidota</taxon>
        <taxon>Flavobacteriia</taxon>
        <taxon>Flavobacteriales</taxon>
        <taxon>Weeksellaceae</taxon>
        <taxon>Chryseobacterium group</taxon>
        <taxon>Chryseobacterium</taxon>
    </lineage>
</organism>
<dbReference type="InterPro" id="IPR003593">
    <property type="entry name" value="AAA+_ATPase"/>
</dbReference>
<dbReference type="Gene3D" id="3.40.50.300">
    <property type="entry name" value="P-loop containing nucleotide triphosphate hydrolases"/>
    <property type="match status" value="1"/>
</dbReference>
<feature type="coiled-coil region" evidence="1">
    <location>
        <begin position="306"/>
        <end position="448"/>
    </location>
</feature>
<dbReference type="InterPro" id="IPR027417">
    <property type="entry name" value="P-loop_NTPase"/>
</dbReference>
<feature type="domain" description="AAA+ ATPase" evidence="2">
    <location>
        <begin position="514"/>
        <end position="681"/>
    </location>
</feature>
<dbReference type="PATRIC" id="fig|1304281.5.peg.3053"/>
<keyword evidence="1" id="KW-0175">Coiled coil</keyword>
<evidence type="ECO:0000256" key="1">
    <source>
        <dbReference type="SAM" id="Coils"/>
    </source>
</evidence>
<evidence type="ECO:0000313" key="4">
    <source>
        <dbReference type="Proteomes" id="UP000035900"/>
    </source>
</evidence>
<proteinExistence type="predicted"/>
<keyword evidence="4" id="KW-1185">Reference proteome</keyword>
<dbReference type="SUPFAM" id="SSF52540">
    <property type="entry name" value="P-loop containing nucleoside triphosphate hydrolases"/>
    <property type="match status" value="1"/>
</dbReference>
<protein>
    <recommendedName>
        <fullName evidence="2">AAA+ ATPase domain-containing protein</fullName>
    </recommendedName>
</protein>
<sequence>MKRGNISNDQFSYREDSTLRFSNNNYIIVVKDEDFPDRNVIPIIYYDNGNVIDIDEYDMEKVITLTNNYYPDKILSNYNNVNQILKISYGSIISNDRYTEGSNFPKCKTFASNIHPTDKNDIIEVFNGIIDESTSRIKLSDSYLDSLILDIYVEDNSPIFVETDSKIIGPFKVLNKDSEGYFIVEKHLWKPFGEYKLTNDSYIEFTANEITRKIHLPSFNKLEILQIIDFKDDTEIIKEFKYVLSENSEAFDKQKIESLLNILSQTSRIKSIEKYLSENKRIAEILKNTENIIISNKELAILIPEINNIKSEIERLQNDEFELKNNLEKSLTRKDEIQQDILQKQEKLDLLNSELENLSKTKEEELLKIKSGLENEILTLQDEKKNLENNIKNETESKSKELVLIKENLEELKKAEEDLKYSVDKLKVENQETQRDSLKGLIDLFKNKKYFDFFSGRDLSEYDKKEEREFIDFSVVDTYSDYIQFRTELISILNKSGRNFDTHFIDNLLISIHQNTLTVLAGLPGTGKTSLARLLTKILSPKERISEVSVSRGWSSQKDLIGFQNPLTNKFHSAPTGIYELLSQLDYESKNKKYLQSPMAYIILDEANLSPIEHYWSTFYNLTDSTASETNLLSISLGNNLNFEFANNLRFIATINYDQTTENLSPRVIDRANIIQLKSSSIDYKNDINMISTEDIKKLNISYEKCIEFFNLLDFQSFNQSIELSVEIESIFKDIKEKFNSLRIPISPRVEISIKKYCLVARNYMKKEISRPLDYCVAQRLLPMINLQGDLAKKNLEELLNIFEKNDLKKSYEVLKKIIETGNEDSIFEGNYNYFLTLTYA</sequence>
<gene>
    <name evidence="3" type="ORF">ACM44_14070</name>
</gene>
<dbReference type="OrthoDB" id="9781481at2"/>
<evidence type="ECO:0000313" key="3">
    <source>
        <dbReference type="EMBL" id="KMQ70118.1"/>
    </source>
</evidence>
<reference evidence="3 4" key="1">
    <citation type="journal article" date="2004" name="Int. J. Syst. Evol. Microbiol.">
        <title>Kaistella koreensis gen. nov., sp. nov., a novel member of the Chryseobacterium-Bergeyella-Riemerella branch.</title>
        <authorList>
            <person name="Kim M.K."/>
            <person name="Im W.T."/>
            <person name="Shin Y.K."/>
            <person name="Lim J.H."/>
            <person name="Kim S.H."/>
            <person name="Lee B.C."/>
            <person name="Park M.Y."/>
            <person name="Lee K.Y."/>
            <person name="Lee S.T."/>
        </authorList>
    </citation>
    <scope>NUCLEOTIDE SEQUENCE [LARGE SCALE GENOMIC DNA]</scope>
    <source>
        <strain evidence="3 4">CCUG 49689</strain>
    </source>
</reference>
<accession>A0A0J7IV42</accession>
<dbReference type="Proteomes" id="UP000035900">
    <property type="component" value="Unassembled WGS sequence"/>
</dbReference>